<evidence type="ECO:0000256" key="1">
    <source>
        <dbReference type="SAM" id="SignalP"/>
    </source>
</evidence>
<comment type="caution">
    <text evidence="2">The sequence shown here is derived from an EMBL/GenBank/DDBJ whole genome shotgun (WGS) entry which is preliminary data.</text>
</comment>
<dbReference type="PROSITE" id="PS51257">
    <property type="entry name" value="PROKAR_LIPOPROTEIN"/>
    <property type="match status" value="1"/>
</dbReference>
<protein>
    <submittedName>
        <fullName evidence="2">Uncharacterized protein</fullName>
    </submittedName>
</protein>
<sequence length="158" mass="17758">MKQLFLLFLICCAIFFLISCQKEEYASPMSTTETKPADTLCFNVKILYQDSSSMEIKILAAYDPKTLYFTEFDSTKMMLDTVAVFHANLVVGSYYWEIQEWVNGMMVTIEVPITVTWCTEPVAYVTLSVPWGTCGVIGYVRGERCKIPLDGPGSITPG</sequence>
<name>A0A1F6V425_9BACT</name>
<dbReference type="Proteomes" id="UP000178985">
    <property type="component" value="Unassembled WGS sequence"/>
</dbReference>
<feature type="signal peptide" evidence="1">
    <location>
        <begin position="1"/>
        <end position="26"/>
    </location>
</feature>
<accession>A0A1F6V425</accession>
<evidence type="ECO:0000313" key="3">
    <source>
        <dbReference type="Proteomes" id="UP000178985"/>
    </source>
</evidence>
<proteinExistence type="predicted"/>
<keyword evidence="1" id="KW-0732">Signal</keyword>
<gene>
    <name evidence="2" type="ORF">A2733_01380</name>
</gene>
<dbReference type="EMBL" id="MFTO01000001">
    <property type="protein sequence ID" value="OGI64440.1"/>
    <property type="molecule type" value="Genomic_DNA"/>
</dbReference>
<organism evidence="2 3">
    <name type="scientific">Candidatus Nomurabacteria bacterium RIFCSPHIGHO2_01_FULL_40_20</name>
    <dbReference type="NCBI Taxonomy" id="1801738"/>
    <lineage>
        <taxon>Bacteria</taxon>
        <taxon>Candidatus Nomuraibacteriota</taxon>
    </lineage>
</organism>
<reference evidence="2 3" key="1">
    <citation type="journal article" date="2016" name="Nat. Commun.">
        <title>Thousands of microbial genomes shed light on interconnected biogeochemical processes in an aquifer system.</title>
        <authorList>
            <person name="Anantharaman K."/>
            <person name="Brown C.T."/>
            <person name="Hug L.A."/>
            <person name="Sharon I."/>
            <person name="Castelle C.J."/>
            <person name="Probst A.J."/>
            <person name="Thomas B.C."/>
            <person name="Singh A."/>
            <person name="Wilkins M.J."/>
            <person name="Karaoz U."/>
            <person name="Brodie E.L."/>
            <person name="Williams K.H."/>
            <person name="Hubbard S.S."/>
            <person name="Banfield J.F."/>
        </authorList>
    </citation>
    <scope>NUCLEOTIDE SEQUENCE [LARGE SCALE GENOMIC DNA]</scope>
</reference>
<dbReference type="AlphaFoldDB" id="A0A1F6V425"/>
<evidence type="ECO:0000313" key="2">
    <source>
        <dbReference type="EMBL" id="OGI64440.1"/>
    </source>
</evidence>
<feature type="chain" id="PRO_5009527135" evidence="1">
    <location>
        <begin position="27"/>
        <end position="158"/>
    </location>
</feature>